<proteinExistence type="predicted"/>
<dbReference type="AlphaFoldDB" id="A0A2W4WKM6"/>
<accession>A0A2W4WKM6</accession>
<dbReference type="Proteomes" id="UP000249467">
    <property type="component" value="Unassembled WGS sequence"/>
</dbReference>
<reference evidence="2 3" key="1">
    <citation type="submission" date="2018-04" db="EMBL/GenBank/DDBJ databases">
        <authorList>
            <person name="Go L.Y."/>
            <person name="Mitchell J.A."/>
        </authorList>
    </citation>
    <scope>NUCLEOTIDE SEQUENCE [LARGE SCALE GENOMIC DNA]</scope>
    <source>
        <strain evidence="2">ULC066bin1</strain>
    </source>
</reference>
<gene>
    <name evidence="2" type="ORF">DCF19_00515</name>
</gene>
<evidence type="ECO:0000313" key="2">
    <source>
        <dbReference type="EMBL" id="PZO45012.1"/>
    </source>
</evidence>
<dbReference type="InterPro" id="IPR018739">
    <property type="entry name" value="DUF2281"/>
</dbReference>
<evidence type="ECO:0000259" key="1">
    <source>
        <dbReference type="Pfam" id="PF10047"/>
    </source>
</evidence>
<protein>
    <recommendedName>
        <fullName evidence="1">DUF2281 domain-containing protein</fullName>
    </recommendedName>
</protein>
<feature type="domain" description="DUF2281" evidence="1">
    <location>
        <begin position="10"/>
        <end position="89"/>
    </location>
</feature>
<dbReference type="EMBL" id="QBML01000001">
    <property type="protein sequence ID" value="PZO45012.1"/>
    <property type="molecule type" value="Genomic_DNA"/>
</dbReference>
<dbReference type="Pfam" id="PF10047">
    <property type="entry name" value="DUF2281"/>
    <property type="match status" value="1"/>
</dbReference>
<sequence>MLPITTFQNIEKSLKQLPDSLQIEVLHYIEFLKSKYVKQIDSKNQSLDRASIETLEYKKVKKRDGFGIWQGQITMSEDFDAPMEEFEEYM</sequence>
<reference evidence="2 3" key="2">
    <citation type="submission" date="2018-06" db="EMBL/GenBank/DDBJ databases">
        <title>Metagenomic assembly of (sub)arctic Cyanobacteria and their associated microbiome from non-axenic cultures.</title>
        <authorList>
            <person name="Baurain D."/>
        </authorList>
    </citation>
    <scope>NUCLEOTIDE SEQUENCE [LARGE SCALE GENOMIC DNA]</scope>
    <source>
        <strain evidence="2">ULC066bin1</strain>
    </source>
</reference>
<name>A0A2W4WKM6_9CYAN</name>
<organism evidence="2 3">
    <name type="scientific">Pseudanabaena frigida</name>
    <dbReference type="NCBI Taxonomy" id="945775"/>
    <lineage>
        <taxon>Bacteria</taxon>
        <taxon>Bacillati</taxon>
        <taxon>Cyanobacteriota</taxon>
        <taxon>Cyanophyceae</taxon>
        <taxon>Pseudanabaenales</taxon>
        <taxon>Pseudanabaenaceae</taxon>
        <taxon>Pseudanabaena</taxon>
    </lineage>
</organism>
<comment type="caution">
    <text evidence="2">The sequence shown here is derived from an EMBL/GenBank/DDBJ whole genome shotgun (WGS) entry which is preliminary data.</text>
</comment>
<evidence type="ECO:0000313" key="3">
    <source>
        <dbReference type="Proteomes" id="UP000249467"/>
    </source>
</evidence>